<name>A0A5B2WGZ8_9PSEU</name>
<evidence type="ECO:0000313" key="1">
    <source>
        <dbReference type="EMBL" id="KAA2250138.1"/>
    </source>
</evidence>
<evidence type="ECO:0000313" key="2">
    <source>
        <dbReference type="Proteomes" id="UP000323454"/>
    </source>
</evidence>
<reference evidence="1 2" key="2">
    <citation type="submission" date="2019-09" db="EMBL/GenBank/DDBJ databases">
        <authorList>
            <person name="Jin C."/>
        </authorList>
    </citation>
    <scope>NUCLEOTIDE SEQUENCE [LARGE SCALE GENOMIC DNA]</scope>
    <source>
        <strain evidence="1 2">AN110305</strain>
    </source>
</reference>
<proteinExistence type="predicted"/>
<organism evidence="1 2">
    <name type="scientific">Solihabitans fulvus</name>
    <dbReference type="NCBI Taxonomy" id="1892852"/>
    <lineage>
        <taxon>Bacteria</taxon>
        <taxon>Bacillati</taxon>
        <taxon>Actinomycetota</taxon>
        <taxon>Actinomycetes</taxon>
        <taxon>Pseudonocardiales</taxon>
        <taxon>Pseudonocardiaceae</taxon>
        <taxon>Solihabitans</taxon>
    </lineage>
</organism>
<comment type="caution">
    <text evidence="1">The sequence shown here is derived from an EMBL/GenBank/DDBJ whole genome shotgun (WGS) entry which is preliminary data.</text>
</comment>
<dbReference type="RefSeq" id="WP_149854956.1">
    <property type="nucleotide sequence ID" value="NZ_VUOB01000093.1"/>
</dbReference>
<dbReference type="AlphaFoldDB" id="A0A5B2WGZ8"/>
<gene>
    <name evidence="1" type="ORF">F0L68_39020</name>
</gene>
<dbReference type="OrthoDB" id="3699053at2"/>
<accession>A0A5B2WGZ8</accession>
<sequence length="79" mass="9112">MPLYSLSGISVSSWIEMKQQVPARYEVDHLNECATLFFGTHDDYTLDLQRENLRQIIDLATKALSELDTHIPEEDESDQ</sequence>
<protein>
    <submittedName>
        <fullName evidence="1">Uncharacterized protein</fullName>
    </submittedName>
</protein>
<dbReference type="Proteomes" id="UP000323454">
    <property type="component" value="Unassembled WGS sequence"/>
</dbReference>
<dbReference type="EMBL" id="VUOB01000093">
    <property type="protein sequence ID" value="KAA2250138.1"/>
    <property type="molecule type" value="Genomic_DNA"/>
</dbReference>
<reference evidence="1 2" key="1">
    <citation type="submission" date="2019-09" db="EMBL/GenBank/DDBJ databases">
        <title>Goodfellowia gen. nov., a new genus of the Pseudonocardineae related to Actinoalloteichus, containing Goodfellowia coeruleoviolacea gen. nov., comb. nov. gen. nov., comb. nov.</title>
        <authorList>
            <person name="Labeda D."/>
        </authorList>
    </citation>
    <scope>NUCLEOTIDE SEQUENCE [LARGE SCALE GENOMIC DNA]</scope>
    <source>
        <strain evidence="1 2">AN110305</strain>
    </source>
</reference>
<keyword evidence="2" id="KW-1185">Reference proteome</keyword>